<gene>
    <name evidence="1" type="ORF">G6N73_35045</name>
</gene>
<dbReference type="RefSeq" id="WP_165034446.1">
    <property type="nucleotide sequence ID" value="NZ_JAAKZF010000197.1"/>
</dbReference>
<keyword evidence="2" id="KW-1185">Reference proteome</keyword>
<proteinExistence type="predicted"/>
<protein>
    <submittedName>
        <fullName evidence="1">Uncharacterized protein</fullName>
    </submittedName>
</protein>
<dbReference type="Proteomes" id="UP001642900">
    <property type="component" value="Unassembled WGS sequence"/>
</dbReference>
<organism evidence="1 2">
    <name type="scientific">Allomesorhizobium camelthorni</name>
    <dbReference type="NCBI Taxonomy" id="475069"/>
    <lineage>
        <taxon>Bacteria</taxon>
        <taxon>Pseudomonadati</taxon>
        <taxon>Pseudomonadota</taxon>
        <taxon>Alphaproteobacteria</taxon>
        <taxon>Hyphomicrobiales</taxon>
        <taxon>Phyllobacteriaceae</taxon>
        <taxon>Allomesorhizobium</taxon>
    </lineage>
</organism>
<sequence>MSGEWEKDGPILPIEFARESGRKRITLVIADVPETVTSLWALLKVDSRAAAIDALATREGIKEENIQYSIGWWRKADGASNGRGAQSITKWALAHNLDAVVWTNLKPGLRGSPNVVPHYPAVLKHFRDLIENGEHADAEAYVRKTPLQVMTPYRRRLQDDLRWTPIPT</sequence>
<evidence type="ECO:0000313" key="2">
    <source>
        <dbReference type="Proteomes" id="UP001642900"/>
    </source>
</evidence>
<dbReference type="EMBL" id="JAAKZF010000197">
    <property type="protein sequence ID" value="NGO56121.1"/>
    <property type="molecule type" value="Genomic_DNA"/>
</dbReference>
<dbReference type="AlphaFoldDB" id="A0A6G4WMY0"/>
<reference evidence="1 2" key="1">
    <citation type="submission" date="2020-02" db="EMBL/GenBank/DDBJ databases">
        <title>Genome sequence of strain CCNWXJ40-4.</title>
        <authorList>
            <person name="Gao J."/>
            <person name="Sun J."/>
        </authorList>
    </citation>
    <scope>NUCLEOTIDE SEQUENCE [LARGE SCALE GENOMIC DNA]</scope>
    <source>
        <strain evidence="1 2">CCNWXJ 40-4</strain>
    </source>
</reference>
<comment type="caution">
    <text evidence="1">The sequence shown here is derived from an EMBL/GenBank/DDBJ whole genome shotgun (WGS) entry which is preliminary data.</text>
</comment>
<name>A0A6G4WMY0_9HYPH</name>
<accession>A0A6G4WMY0</accession>
<evidence type="ECO:0000313" key="1">
    <source>
        <dbReference type="EMBL" id="NGO56121.1"/>
    </source>
</evidence>